<organism evidence="2">
    <name type="scientific">marine metagenome</name>
    <dbReference type="NCBI Taxonomy" id="408172"/>
    <lineage>
        <taxon>unclassified sequences</taxon>
        <taxon>metagenomes</taxon>
        <taxon>ecological metagenomes</taxon>
    </lineage>
</organism>
<dbReference type="InterPro" id="IPR027565">
    <property type="entry name" value="Cupin_WbuC"/>
</dbReference>
<dbReference type="Pfam" id="PF19480">
    <property type="entry name" value="DUF6016"/>
    <property type="match status" value="1"/>
</dbReference>
<proteinExistence type="predicted"/>
<dbReference type="Gene3D" id="2.60.120.10">
    <property type="entry name" value="Jelly Rolls"/>
    <property type="match status" value="1"/>
</dbReference>
<sequence length="160" mass="18276">MNAPVPLLPREESDACLRQAAASARRRYPKILHNPGDEFNRVVNFIMRDSYMQPHLHPSPEKIENIHVVKGKMAVLFFDDLGVVTDFTVLEQGHTEFIAVPAFTWHTYVMLSEHVISYETMMGEYAPATWKAFAQWAPQENTPESAPYLQSLRDAALSRM</sequence>
<dbReference type="InterPro" id="IPR014710">
    <property type="entry name" value="RmlC-like_jellyroll"/>
</dbReference>
<dbReference type="InterPro" id="IPR046058">
    <property type="entry name" value="WbuC_cupin"/>
</dbReference>
<dbReference type="EMBL" id="UINC01082342">
    <property type="protein sequence ID" value="SVC27025.1"/>
    <property type="molecule type" value="Genomic_DNA"/>
</dbReference>
<protein>
    <recommendedName>
        <fullName evidence="1">Cupin fold metalloprotein WbuC cupin domain-containing protein</fullName>
    </recommendedName>
</protein>
<dbReference type="AlphaFoldDB" id="A0A382KTX9"/>
<dbReference type="NCBIfam" id="TIGR04366">
    <property type="entry name" value="cupin_WbuC"/>
    <property type="match status" value="1"/>
</dbReference>
<name>A0A382KTX9_9ZZZZ</name>
<evidence type="ECO:0000313" key="2">
    <source>
        <dbReference type="EMBL" id="SVC27025.1"/>
    </source>
</evidence>
<feature type="domain" description="Cupin fold metalloprotein WbuC cupin" evidence="1">
    <location>
        <begin position="14"/>
        <end position="89"/>
    </location>
</feature>
<dbReference type="SUPFAM" id="SSF51182">
    <property type="entry name" value="RmlC-like cupins"/>
    <property type="match status" value="1"/>
</dbReference>
<gene>
    <name evidence="2" type="ORF">METZ01_LOCUS279879</name>
</gene>
<dbReference type="InterPro" id="IPR011051">
    <property type="entry name" value="RmlC_Cupin_sf"/>
</dbReference>
<accession>A0A382KTX9</accession>
<reference evidence="2" key="1">
    <citation type="submission" date="2018-05" db="EMBL/GenBank/DDBJ databases">
        <authorList>
            <person name="Lanie J.A."/>
            <person name="Ng W.-L."/>
            <person name="Kazmierczak K.M."/>
            <person name="Andrzejewski T.M."/>
            <person name="Davidsen T.M."/>
            <person name="Wayne K.J."/>
            <person name="Tettelin H."/>
            <person name="Glass J.I."/>
            <person name="Rusch D."/>
            <person name="Podicherti R."/>
            <person name="Tsui H.-C.T."/>
            <person name="Winkler M.E."/>
        </authorList>
    </citation>
    <scope>NUCLEOTIDE SEQUENCE</scope>
</reference>
<evidence type="ECO:0000259" key="1">
    <source>
        <dbReference type="Pfam" id="PF19480"/>
    </source>
</evidence>